<dbReference type="KEGG" id="tfl:RPIT_06070"/>
<evidence type="ECO:0000313" key="2">
    <source>
        <dbReference type="EMBL" id="AQP44432.1"/>
    </source>
</evidence>
<dbReference type="PANTHER" id="PTHR43037:SF1">
    <property type="entry name" value="BLL1128 PROTEIN"/>
    <property type="match status" value="1"/>
</dbReference>
<evidence type="ECO:0000313" key="3">
    <source>
        <dbReference type="Proteomes" id="UP000188324"/>
    </source>
</evidence>
<dbReference type="InterPro" id="IPR050955">
    <property type="entry name" value="Plant_Biomass_Hydrol_Est"/>
</dbReference>
<name>A0A1Q2CE77_9ACTN</name>
<dbReference type="RefSeq" id="WP_077341577.1">
    <property type="nucleotide sequence ID" value="NZ_CP019605.1"/>
</dbReference>
<dbReference type="PANTHER" id="PTHR43037">
    <property type="entry name" value="UNNAMED PRODUCT-RELATED"/>
    <property type="match status" value="1"/>
</dbReference>
<accession>A0A1Q2CE77</accession>
<dbReference type="SUPFAM" id="SSF53474">
    <property type="entry name" value="alpha/beta-Hydrolases"/>
    <property type="match status" value="1"/>
</dbReference>
<reference evidence="2 3" key="1">
    <citation type="journal article" date="2016" name="Int. J. Syst. Evol. Microbiol.">
        <title>Tessaracoccus flavus sp. nov., isolated from the drainage system of a lindane-producing factory.</title>
        <authorList>
            <person name="Kumari R."/>
            <person name="Singh P."/>
            <person name="Schumann P."/>
            <person name="Lal R."/>
        </authorList>
    </citation>
    <scope>NUCLEOTIDE SEQUENCE [LARGE SCALE GENOMIC DNA]</scope>
    <source>
        <strain evidence="2 3">RP1T</strain>
    </source>
</reference>
<proteinExistence type="predicted"/>
<dbReference type="Proteomes" id="UP000188324">
    <property type="component" value="Chromosome"/>
</dbReference>
<sequence length="536" mass="57105">MRKLIACAIGILMAFSFAAPGNAMPVASGNNVHTFQAGAFEAHDGWYSGEILVGWHGNGNNTTDLTFTGNTGDVVATPFTVESNKQREGAVGVEIEMTAEEQEVVFTLTRVNGKSLTTTVEVPALYADTVTTHALRTAINPGYYYSGALIDAGITMTAGSVDKDSFLAKARVTEYNGDVQGGFGNFGWDPEKSDYALGDGWAMWNVVDAYVSDADGNRVEKGQYVKLDIEWGTRTVEAGNAAERYDVPATRAAWYVGASPWTSYMSFATVDLEIEPTASAPVGLLDADFVQGETQHDPLFDQFQLSEAPGGGMAALYTPDNATADNRRPLLVWFHGTGERYNGGNAGGNLVGNRALSFADEEFQSALDGAYVLAPQSTTSGWNQSRLADMEQLIQSVIDNNHVDPDRVYVGGLSMGTGMTTPLITSLNEGAIDFAAAMLVSGGGLSAAQAGIVADKGIAVYLVGNTSDGAANNQPAALENLLAAGADAKMMRYPAGPVFDGTYYYGAHDSWNYVYNNLVVDEEGVTIFEWLANQRR</sequence>
<organism evidence="2 3">
    <name type="scientific">Tessaracoccus flavus</name>
    <dbReference type="NCBI Taxonomy" id="1610493"/>
    <lineage>
        <taxon>Bacteria</taxon>
        <taxon>Bacillati</taxon>
        <taxon>Actinomycetota</taxon>
        <taxon>Actinomycetes</taxon>
        <taxon>Propionibacteriales</taxon>
        <taxon>Propionibacteriaceae</taxon>
        <taxon>Tessaracoccus</taxon>
    </lineage>
</organism>
<keyword evidence="1" id="KW-0732">Signal</keyword>
<dbReference type="OrthoDB" id="9767239at2"/>
<dbReference type="EMBL" id="CP019605">
    <property type="protein sequence ID" value="AQP44432.1"/>
    <property type="molecule type" value="Genomic_DNA"/>
</dbReference>
<evidence type="ECO:0000256" key="1">
    <source>
        <dbReference type="ARBA" id="ARBA00022729"/>
    </source>
</evidence>
<gene>
    <name evidence="2" type="ORF">RPIT_06070</name>
</gene>
<dbReference type="Gene3D" id="3.40.50.1820">
    <property type="entry name" value="alpha/beta hydrolase"/>
    <property type="match status" value="1"/>
</dbReference>
<dbReference type="InterPro" id="IPR029058">
    <property type="entry name" value="AB_hydrolase_fold"/>
</dbReference>
<dbReference type="AlphaFoldDB" id="A0A1Q2CE77"/>
<protein>
    <submittedName>
        <fullName evidence="2">Uncharacterized protein</fullName>
    </submittedName>
</protein>
<keyword evidence="3" id="KW-1185">Reference proteome</keyword>